<evidence type="ECO:0000256" key="12">
    <source>
        <dbReference type="ARBA" id="ARBA00034808"/>
    </source>
</evidence>
<gene>
    <name evidence="17" type="ORF">WMO14_06985</name>
</gene>
<dbReference type="InterPro" id="IPR011604">
    <property type="entry name" value="PDDEXK-like_dom_sf"/>
</dbReference>
<feature type="domain" description="UvrD-like helicase C-terminal" evidence="16">
    <location>
        <begin position="520"/>
        <end position="817"/>
    </location>
</feature>
<sequence>MAKKWTDEQLKAIDTKNRNILVSAAAGSGKTAVLVERIINMITGENSTDIDRLVVVTFTKAAAAEMKARIRNRLDDMLDNNEADTNLLKQIALINNAHITTIDSFCLWIIKNHFSEIELDPGFRAADNGEITLLENDVMQELLEDYYTEADEDFINLVEAYGTGRNDQNIEELIKKIYNLARSNPWPSEWYKETLDMYEAPDNSNNRAIADLYESIINSLSDYCRKYEYMIELCQHVDGPVSYLDAINSDYMNIKRILEAPDFDDLSVRIRKTVFDRLSNKKMPDAREDLKEYVKNERNNFKKYINSLISGVFTADIDTLMEDVKANAPMIAMMVKLANDFAQRMAEQKKDRGIIDFNDMEHLALDILVKNNAGIIEYTRTADELAESFDEILIDEYQDSNQLQEEILTAVSRQRMSDYFNNVYMVGDVKQSIYKFRLACPELFMSKYDNYSSQNDNCKDTAQYNDCEDTSFGGGEQNISSCKIELQKNFRSRSNVLDSTNDVFFRVMNKNFCGIQYDDRQQLNCGLDYPACEDKRNFGQDSEKSTDIVLVDMSGDEDGDGIRAEARYAALRIRELMSEDNAYYVYDADLEDYRRIKYGDIVILTRTLTGWADVLVNELLDCGVPAMADTAQQYFKLREIKVLISLLTCIDNPLQDIPMASVLLSYFGGFTEDELCKIRISGKKYSQKFLIRQMKSIAENEDEDCDYKKCSAFIDKLNALRDKSRIMTIYDLLWEIVYNTGYYDYAGTMPAGAKRQSNIDVLLDRASSFEGTSYSGLFNFLRYIERLQKYDIDITDSQGMGDNGDSVRVMSIHKSKGLEFPVVIVAGLNKQINKMDARSRIVIDKELGIGADYVNLDRKTKTSTIIKGAIARKIVRDGISEEERVLYVAMTRAREKLIMMGNVTDTDKAMTGWNSIADEIRMSGIYSYADCEKIDKFADMVIPVVLTGKEYNKGEFNIKLIGVEEINSLLNKSDIDQTGIQAADESQVGEKTAYGTSPLKELPPYIKDPDADRKVKVTVSELKKMQNEADYEQNAFAADSIKKAVGIMEAERIKEAAGGVKEADGGTEPEAADEYIPTVPKFISSEEKELVSNERGTAYHRVMECLNYSKAGSTEDIKNEIDRMVREEKLSLKQAECIKLKDIDTFAGSSIGERIKRAYAYGGVKREQPFVFEYDRQLVQGVIDLYFIEDGQLVIVDYKTDRVLRGRAGEDELRRRYSIQLDYYAMALSQITGLKVKEKVIYSFALGRSLTVE</sequence>
<dbReference type="InterPro" id="IPR011335">
    <property type="entry name" value="Restrct_endonuc-II-like"/>
</dbReference>
<dbReference type="RefSeq" id="WP_349153553.1">
    <property type="nucleotide sequence ID" value="NZ_JBBMER010000004.1"/>
</dbReference>
<comment type="catalytic activity">
    <reaction evidence="11">
        <text>Couples ATP hydrolysis with the unwinding of duplex DNA by translocating in the 3'-5' direction.</text>
        <dbReference type="EC" id="5.6.2.4"/>
    </reaction>
</comment>
<comment type="caution">
    <text evidence="17">The sequence shown here is derived from an EMBL/GenBank/DDBJ whole genome shotgun (WGS) entry which is preliminary data.</text>
</comment>
<feature type="binding site" evidence="14">
    <location>
        <begin position="24"/>
        <end position="31"/>
    </location>
    <ligand>
        <name>ATP</name>
        <dbReference type="ChEBI" id="CHEBI:30616"/>
    </ligand>
</feature>
<keyword evidence="9" id="KW-0234">DNA repair</keyword>
<dbReference type="PROSITE" id="PS51217">
    <property type="entry name" value="UVRD_HELICASE_CTER"/>
    <property type="match status" value="1"/>
</dbReference>
<keyword evidence="4 14" id="KW-0378">Hydrolase</keyword>
<dbReference type="Pfam" id="PF12705">
    <property type="entry name" value="PDDEXK_1"/>
    <property type="match status" value="1"/>
</dbReference>
<dbReference type="SUPFAM" id="SSF52980">
    <property type="entry name" value="Restriction endonuclease-like"/>
    <property type="match status" value="1"/>
</dbReference>
<dbReference type="InterPro" id="IPR000212">
    <property type="entry name" value="DNA_helicase_UvrD/REP"/>
</dbReference>
<evidence type="ECO:0000259" key="16">
    <source>
        <dbReference type="PROSITE" id="PS51217"/>
    </source>
</evidence>
<dbReference type="InterPro" id="IPR038726">
    <property type="entry name" value="PDDEXK_AddAB-type"/>
</dbReference>
<dbReference type="PANTHER" id="PTHR11070">
    <property type="entry name" value="UVRD / RECB / PCRA DNA HELICASE FAMILY MEMBER"/>
    <property type="match status" value="1"/>
</dbReference>
<proteinExistence type="predicted"/>
<evidence type="ECO:0000256" key="9">
    <source>
        <dbReference type="ARBA" id="ARBA00023204"/>
    </source>
</evidence>
<evidence type="ECO:0000256" key="6">
    <source>
        <dbReference type="ARBA" id="ARBA00022839"/>
    </source>
</evidence>
<dbReference type="EMBL" id="JBBMER010000004">
    <property type="protein sequence ID" value="MEQ2379622.1"/>
    <property type="molecule type" value="Genomic_DNA"/>
</dbReference>
<dbReference type="InterPro" id="IPR027417">
    <property type="entry name" value="P-loop_NTPase"/>
</dbReference>
<protein>
    <recommendedName>
        <fullName evidence="12">DNA 3'-5' helicase</fullName>
        <ecNumber evidence="12">5.6.2.4</ecNumber>
    </recommendedName>
</protein>
<dbReference type="Pfam" id="PF13361">
    <property type="entry name" value="UvrD_C"/>
    <property type="match status" value="1"/>
</dbReference>
<dbReference type="Pfam" id="PF00580">
    <property type="entry name" value="UvrD-helicase"/>
    <property type="match status" value="1"/>
</dbReference>
<keyword evidence="10" id="KW-0413">Isomerase</keyword>
<organism evidence="17 18">
    <name type="scientific">[Lactobacillus] rogosae</name>
    <dbReference type="NCBI Taxonomy" id="706562"/>
    <lineage>
        <taxon>Bacteria</taxon>
        <taxon>Bacillati</taxon>
        <taxon>Bacillota</taxon>
        <taxon>Clostridia</taxon>
        <taxon>Lachnospirales</taxon>
        <taxon>Lachnospiraceae</taxon>
        <taxon>Lachnospira</taxon>
    </lineage>
</organism>
<evidence type="ECO:0000256" key="13">
    <source>
        <dbReference type="ARBA" id="ARBA00048988"/>
    </source>
</evidence>
<evidence type="ECO:0000256" key="7">
    <source>
        <dbReference type="ARBA" id="ARBA00022840"/>
    </source>
</evidence>
<evidence type="ECO:0000256" key="4">
    <source>
        <dbReference type="ARBA" id="ARBA00022801"/>
    </source>
</evidence>
<evidence type="ECO:0000256" key="11">
    <source>
        <dbReference type="ARBA" id="ARBA00034617"/>
    </source>
</evidence>
<dbReference type="SUPFAM" id="SSF52540">
    <property type="entry name" value="P-loop containing nucleoside triphosphate hydrolases"/>
    <property type="match status" value="1"/>
</dbReference>
<evidence type="ECO:0000259" key="15">
    <source>
        <dbReference type="PROSITE" id="PS51198"/>
    </source>
</evidence>
<reference evidence="17 18" key="1">
    <citation type="submission" date="2024-03" db="EMBL/GenBank/DDBJ databases">
        <title>Human intestinal bacterial collection.</title>
        <authorList>
            <person name="Pauvert C."/>
            <person name="Hitch T.C.A."/>
            <person name="Clavel T."/>
        </authorList>
    </citation>
    <scope>NUCLEOTIDE SEQUENCE [LARGE SCALE GENOMIC DNA]</scope>
    <source>
        <strain evidence="17 18">CLA-AA-H255</strain>
    </source>
</reference>
<keyword evidence="1" id="KW-0540">Nuclease</keyword>
<keyword evidence="8" id="KW-0238">DNA-binding</keyword>
<dbReference type="PROSITE" id="PS51198">
    <property type="entry name" value="UVRD_HELICASE_ATP_BIND"/>
    <property type="match status" value="1"/>
</dbReference>
<evidence type="ECO:0000256" key="1">
    <source>
        <dbReference type="ARBA" id="ARBA00022722"/>
    </source>
</evidence>
<dbReference type="InterPro" id="IPR014017">
    <property type="entry name" value="DNA_helicase_UvrD-like_C"/>
</dbReference>
<dbReference type="InterPro" id="IPR014016">
    <property type="entry name" value="UvrD-like_ATP-bd"/>
</dbReference>
<feature type="domain" description="UvrD-like helicase ATP-binding" evidence="15">
    <location>
        <begin position="3"/>
        <end position="493"/>
    </location>
</feature>
<evidence type="ECO:0000256" key="5">
    <source>
        <dbReference type="ARBA" id="ARBA00022806"/>
    </source>
</evidence>
<dbReference type="Gene3D" id="3.40.50.300">
    <property type="entry name" value="P-loop containing nucleotide triphosphate hydrolases"/>
    <property type="match status" value="4"/>
</dbReference>
<evidence type="ECO:0000256" key="3">
    <source>
        <dbReference type="ARBA" id="ARBA00022763"/>
    </source>
</evidence>
<evidence type="ECO:0000256" key="2">
    <source>
        <dbReference type="ARBA" id="ARBA00022741"/>
    </source>
</evidence>
<evidence type="ECO:0000313" key="17">
    <source>
        <dbReference type="EMBL" id="MEQ2379622.1"/>
    </source>
</evidence>
<keyword evidence="7 14" id="KW-0067">ATP-binding</keyword>
<keyword evidence="18" id="KW-1185">Reference proteome</keyword>
<evidence type="ECO:0000256" key="8">
    <source>
        <dbReference type="ARBA" id="ARBA00023125"/>
    </source>
</evidence>
<keyword evidence="6" id="KW-0269">Exonuclease</keyword>
<dbReference type="PANTHER" id="PTHR11070:SF48">
    <property type="entry name" value="ATP-DEPENDENT HELICASE_NUCLEASE SUBUNIT A"/>
    <property type="match status" value="1"/>
</dbReference>
<dbReference type="Gene3D" id="3.90.320.10">
    <property type="match status" value="1"/>
</dbReference>
<evidence type="ECO:0000256" key="14">
    <source>
        <dbReference type="PROSITE-ProRule" id="PRU00560"/>
    </source>
</evidence>
<comment type="catalytic activity">
    <reaction evidence="13">
        <text>ATP + H2O = ADP + phosphate + H(+)</text>
        <dbReference type="Rhea" id="RHEA:13065"/>
        <dbReference type="ChEBI" id="CHEBI:15377"/>
        <dbReference type="ChEBI" id="CHEBI:15378"/>
        <dbReference type="ChEBI" id="CHEBI:30616"/>
        <dbReference type="ChEBI" id="CHEBI:43474"/>
        <dbReference type="ChEBI" id="CHEBI:456216"/>
        <dbReference type="EC" id="5.6.2.4"/>
    </reaction>
</comment>
<dbReference type="EC" id="5.6.2.4" evidence="12"/>
<evidence type="ECO:0000256" key="10">
    <source>
        <dbReference type="ARBA" id="ARBA00023235"/>
    </source>
</evidence>
<keyword evidence="2 14" id="KW-0547">Nucleotide-binding</keyword>
<keyword evidence="3" id="KW-0227">DNA damage</keyword>
<keyword evidence="5 14" id="KW-0347">Helicase</keyword>
<accession>A0ABV1BV44</accession>
<name>A0ABV1BV44_9FIRM</name>
<evidence type="ECO:0000313" key="18">
    <source>
        <dbReference type="Proteomes" id="UP001442364"/>
    </source>
</evidence>
<dbReference type="Proteomes" id="UP001442364">
    <property type="component" value="Unassembled WGS sequence"/>
</dbReference>